<organism evidence="1 2">
    <name type="scientific">Roseivirga seohaensis subsp. aquiponti</name>
    <dbReference type="NCBI Taxonomy" id="1566026"/>
    <lineage>
        <taxon>Bacteria</taxon>
        <taxon>Pseudomonadati</taxon>
        <taxon>Bacteroidota</taxon>
        <taxon>Cytophagia</taxon>
        <taxon>Cytophagales</taxon>
        <taxon>Roseivirgaceae</taxon>
        <taxon>Roseivirga</taxon>
    </lineage>
</organism>
<dbReference type="Proteomes" id="UP000036908">
    <property type="component" value="Unassembled WGS sequence"/>
</dbReference>
<protein>
    <recommendedName>
        <fullName evidence="3">MalT-like TPR region domain-containing protein</fullName>
    </recommendedName>
</protein>
<reference evidence="2" key="1">
    <citation type="submission" date="2014-11" db="EMBL/GenBank/DDBJ databases">
        <title>Genome sequencing of Roseivirga sp. D-25.</title>
        <authorList>
            <person name="Selvaratnam C."/>
            <person name="Thevarajoo S."/>
            <person name="Goh K.M."/>
            <person name="Eee R."/>
            <person name="Chan K.-G."/>
            <person name="Chong C.S."/>
        </authorList>
    </citation>
    <scope>NUCLEOTIDE SEQUENCE [LARGE SCALE GENOMIC DNA]</scope>
    <source>
        <strain evidence="2">D-25</strain>
    </source>
</reference>
<evidence type="ECO:0008006" key="3">
    <source>
        <dbReference type="Google" id="ProtNLM"/>
    </source>
</evidence>
<gene>
    <name evidence="1" type="ORF">OB69_12670</name>
</gene>
<sequence length="514" mass="61129">MANPKQDSLFELIKSLTKSEKRHFRMFVNRSGNSEGVKFVKLFDVMDSIKHYDDKLILDKVKSIKKEQLSNQKANLFKQILASLKQFHIGHHVDMQLRESLDHAKLLYNKGFYKQALKLLDKAKNQAKDTKHHALVLEILEFEKMIESQYITRSIETRAEQLTNEVNETSDLLVSTHQLSNLTLNLYSLFLQKGYAKNEDDFIEVTTYFKANFPKLDMSNLSFYEQMYFHQCQIWYNNIVQNFPNSYKHAKALVDLFKQNQDMATKQPVLFIKSYSNLLTALFQLQYYSVFCEVLNEVEELSKNKDIVKDLNTEVLIFKFMWVSKINKAFMEGNFEEGTYMVPKLLKKLNEYEDKIDPERVLLFYYKIATLYFGSGNNRKAIFYLNKIIYFKDISLREDIHCFARILNLIAHFEDGQDFHLEYQIKSTFQFIGKMNDQQAVQKEIFNFLRKTGKIKPNQLKQEFQLLYDRLEILNNNLYERRPFLYLDILSWLKSKIENRPVQEVVQEKFKTLK</sequence>
<dbReference type="PATRIC" id="fig|1566026.4.peg.829"/>
<keyword evidence="2" id="KW-1185">Reference proteome</keyword>
<accession>A0A0L8AJ66</accession>
<evidence type="ECO:0000313" key="2">
    <source>
        <dbReference type="Proteomes" id="UP000036908"/>
    </source>
</evidence>
<dbReference type="OrthoDB" id="714416at2"/>
<dbReference type="RefSeq" id="WP_053224107.1">
    <property type="nucleotide sequence ID" value="NZ_JSVA01000014.1"/>
</dbReference>
<name>A0A0L8AJ66_9BACT</name>
<dbReference type="AlphaFoldDB" id="A0A0L8AJ66"/>
<proteinExistence type="predicted"/>
<dbReference type="EMBL" id="JSVA01000014">
    <property type="protein sequence ID" value="KOF02277.1"/>
    <property type="molecule type" value="Genomic_DNA"/>
</dbReference>
<evidence type="ECO:0000313" key="1">
    <source>
        <dbReference type="EMBL" id="KOF02277.1"/>
    </source>
</evidence>
<comment type="caution">
    <text evidence="1">The sequence shown here is derived from an EMBL/GenBank/DDBJ whole genome shotgun (WGS) entry which is preliminary data.</text>
</comment>